<feature type="transmembrane region" description="Helical" evidence="1">
    <location>
        <begin position="42"/>
        <end position="63"/>
    </location>
</feature>
<keyword evidence="1" id="KW-0472">Membrane</keyword>
<reference evidence="2" key="2">
    <citation type="journal article" date="2021" name="PeerJ">
        <title>Extensive microbial diversity within the chicken gut microbiome revealed by metagenomics and culture.</title>
        <authorList>
            <person name="Gilroy R."/>
            <person name="Ravi A."/>
            <person name="Getino M."/>
            <person name="Pursley I."/>
            <person name="Horton D.L."/>
            <person name="Alikhan N.F."/>
            <person name="Baker D."/>
            <person name="Gharbi K."/>
            <person name="Hall N."/>
            <person name="Watson M."/>
            <person name="Adriaenssens E.M."/>
            <person name="Foster-Nyarko E."/>
            <person name="Jarju S."/>
            <person name="Secka A."/>
            <person name="Antonio M."/>
            <person name="Oren A."/>
            <person name="Chaudhuri R.R."/>
            <person name="La Ragione R."/>
            <person name="Hildebrand F."/>
            <person name="Pallen M.J."/>
        </authorList>
    </citation>
    <scope>NUCLEOTIDE SEQUENCE</scope>
    <source>
        <strain evidence="2">3924</strain>
    </source>
</reference>
<sequence>MEFIETHNLTGIIIGASTFITIGLFHPLVIKGEYYIGSKCKYLFLALGLVMLAVSLMTDGILAQSLSAVVSFSSFWSIHEVEEQVKRVEKGWFPRNPKRDIKQQ</sequence>
<accession>A0A940IEN0</accession>
<protein>
    <submittedName>
        <fullName evidence="2">DUF4491 family protein</fullName>
    </submittedName>
</protein>
<dbReference type="Proteomes" id="UP000712007">
    <property type="component" value="Unassembled WGS sequence"/>
</dbReference>
<dbReference type="InterPro" id="IPR027890">
    <property type="entry name" value="DUF4491"/>
</dbReference>
<evidence type="ECO:0000313" key="2">
    <source>
        <dbReference type="EMBL" id="MBO8439814.1"/>
    </source>
</evidence>
<name>A0A940IEN0_9BACT</name>
<keyword evidence="1" id="KW-1133">Transmembrane helix</keyword>
<reference evidence="2" key="1">
    <citation type="submission" date="2020-10" db="EMBL/GenBank/DDBJ databases">
        <authorList>
            <person name="Gilroy R."/>
        </authorList>
    </citation>
    <scope>NUCLEOTIDE SEQUENCE</scope>
    <source>
        <strain evidence="2">3924</strain>
    </source>
</reference>
<feature type="transmembrane region" description="Helical" evidence="1">
    <location>
        <begin position="12"/>
        <end position="30"/>
    </location>
</feature>
<dbReference type="Pfam" id="PF14898">
    <property type="entry name" value="DUF4491"/>
    <property type="match status" value="1"/>
</dbReference>
<dbReference type="AlphaFoldDB" id="A0A940IEN0"/>
<gene>
    <name evidence="2" type="ORF">IAC51_04100</name>
</gene>
<evidence type="ECO:0000256" key="1">
    <source>
        <dbReference type="SAM" id="Phobius"/>
    </source>
</evidence>
<comment type="caution">
    <text evidence="2">The sequence shown here is derived from an EMBL/GenBank/DDBJ whole genome shotgun (WGS) entry which is preliminary data.</text>
</comment>
<organism evidence="2 3">
    <name type="scientific">Candidatus Aphodosoma intestinipullorum</name>
    <dbReference type="NCBI Taxonomy" id="2840674"/>
    <lineage>
        <taxon>Bacteria</taxon>
        <taxon>Pseudomonadati</taxon>
        <taxon>Bacteroidota</taxon>
        <taxon>Bacteroidia</taxon>
        <taxon>Bacteroidales</taxon>
        <taxon>Candidatus Aphodosoma</taxon>
    </lineage>
</organism>
<proteinExistence type="predicted"/>
<evidence type="ECO:0000313" key="3">
    <source>
        <dbReference type="Proteomes" id="UP000712007"/>
    </source>
</evidence>
<dbReference type="EMBL" id="JADIMV010000069">
    <property type="protein sequence ID" value="MBO8439814.1"/>
    <property type="molecule type" value="Genomic_DNA"/>
</dbReference>
<keyword evidence="1" id="KW-0812">Transmembrane</keyword>